<keyword evidence="4" id="KW-0808">Transferase</keyword>
<accession>A0AA35JAK8</accession>
<keyword evidence="9" id="KW-0472">Membrane</keyword>
<keyword evidence="8" id="KW-0333">Golgi apparatus</keyword>
<dbReference type="EMBL" id="OX365913">
    <property type="protein sequence ID" value="CAI4054949.1"/>
    <property type="molecule type" value="Genomic_DNA"/>
</dbReference>
<evidence type="ECO:0000256" key="8">
    <source>
        <dbReference type="ARBA" id="ARBA00023034"/>
    </source>
</evidence>
<dbReference type="GO" id="GO:0000139">
    <property type="term" value="C:Golgi membrane"/>
    <property type="evidence" value="ECO:0007669"/>
    <property type="project" value="UniProtKB-SubCell"/>
</dbReference>
<dbReference type="AlphaFoldDB" id="A0AA35JAK8"/>
<evidence type="ECO:0000313" key="11">
    <source>
        <dbReference type="EMBL" id="CAI4054949.1"/>
    </source>
</evidence>
<keyword evidence="5" id="KW-0812">Transmembrane</keyword>
<reference evidence="11" key="1">
    <citation type="submission" date="2022-10" db="EMBL/GenBank/DDBJ databases">
        <authorList>
            <person name="Byrne P K."/>
        </authorList>
    </citation>
    <scope>NUCLEOTIDE SEQUENCE</scope>
    <source>
        <strain evidence="11">CBS7001</strain>
    </source>
</reference>
<dbReference type="SUPFAM" id="SSF53448">
    <property type="entry name" value="Nucleotide-diphospho-sugar transferases"/>
    <property type="match status" value="1"/>
</dbReference>
<evidence type="ECO:0000256" key="2">
    <source>
        <dbReference type="ARBA" id="ARBA00004922"/>
    </source>
</evidence>
<comment type="subcellular location">
    <subcellularLocation>
        <location evidence="1">Golgi apparatus membrane</location>
        <topology evidence="1">Single-pass type II membrane protein</topology>
    </subcellularLocation>
</comment>
<evidence type="ECO:0000256" key="7">
    <source>
        <dbReference type="ARBA" id="ARBA00022989"/>
    </source>
</evidence>
<dbReference type="PANTHER" id="PTHR31646:SF1">
    <property type="entry name" value="ALPHA-1,2-MANNOSYLTRANSFERASE MNN2"/>
    <property type="match status" value="1"/>
</dbReference>
<dbReference type="Proteomes" id="UP001162090">
    <property type="component" value="Chromosome 2"/>
</dbReference>
<evidence type="ECO:0000256" key="1">
    <source>
        <dbReference type="ARBA" id="ARBA00004323"/>
    </source>
</evidence>
<evidence type="ECO:0000256" key="4">
    <source>
        <dbReference type="ARBA" id="ARBA00022679"/>
    </source>
</evidence>
<name>A0AA35JAK8_SACUV</name>
<dbReference type="GO" id="GO:0000026">
    <property type="term" value="F:alpha-1,2-mannosyltransferase activity"/>
    <property type="evidence" value="ECO:0007669"/>
    <property type="project" value="TreeGrafter"/>
</dbReference>
<dbReference type="InterPro" id="IPR022751">
    <property type="entry name" value="Alpha_mannosyltransferase"/>
</dbReference>
<protein>
    <recommendedName>
        <fullName evidence="13">Mnn2p</fullName>
    </recommendedName>
</protein>
<dbReference type="InterPro" id="IPR029044">
    <property type="entry name" value="Nucleotide-diphossugar_trans"/>
</dbReference>
<keyword evidence="6" id="KW-0735">Signal-anchor</keyword>
<comment type="pathway">
    <text evidence="2">Protein modification; protein glycosylation.</text>
</comment>
<evidence type="ECO:0000256" key="5">
    <source>
        <dbReference type="ARBA" id="ARBA00022692"/>
    </source>
</evidence>
<proteinExistence type="inferred from homology"/>
<organism evidence="11 12">
    <name type="scientific">Saccharomyces uvarum</name>
    <name type="common">Yeast</name>
    <name type="synonym">Saccharomyces bayanus var. uvarum</name>
    <dbReference type="NCBI Taxonomy" id="230603"/>
    <lineage>
        <taxon>Eukaryota</taxon>
        <taxon>Fungi</taxon>
        <taxon>Dikarya</taxon>
        <taxon>Ascomycota</taxon>
        <taxon>Saccharomycotina</taxon>
        <taxon>Saccharomycetes</taxon>
        <taxon>Saccharomycetales</taxon>
        <taxon>Saccharomycetaceae</taxon>
        <taxon>Saccharomyces</taxon>
    </lineage>
</organism>
<evidence type="ECO:0000256" key="3">
    <source>
        <dbReference type="ARBA" id="ARBA00009105"/>
    </source>
</evidence>
<sequence>MLLTKRFSKLFKLAFIALLLCGLFVVTNKYMDENTSVKDYKSHLQSYIDSYANKDSSSPEDAAAAAAADDAASLKGNDNASTEKLKSFYNNVFNFLMLDSPSGKSKRVYNEKCPLKGDIGDRPDQYKDLYKLSAKELAKCLELSPDEVSKLKKSHKDYVEHIASLILPKGTYKGSGIATVGGGKFSLMAFLIIKTLRNMGTTLPVEVLIPPGDEGETEFCSKILPKYNAKCIYISDILPAETIEKFVFKGYQFKSLALITSSFENLLLLDADNFPIKSLDNIFLEEPYVSTGLVMWPDFWRRTTHPLYYDIAGIPVNKERRVRNSQDDITPPAVYTKDLKDLDAVPLSDMEGAIPDVSTESGQLMINKSKHLATALLSLFYNVNGINWYYPIFSQKAAGEGDKETFIAAANFYGLPFYQVKTKTGVEGYHDSDGFHGVAMLQHDFVQDYSRYLTASKTINNKYKDLIIKSSAPIKFDKDYSLEKYIKEFFDNEDSHAKDHVDVMFIHSNLPKFDPYDLSKSNFLTTDNKPARSFTSLGKIHKYDIELENFKALHEYVCVNKNPFKYLDDALGQDEKGWKKMCDYIAKRLQFLESTHEKAIAGK</sequence>
<evidence type="ECO:0008006" key="13">
    <source>
        <dbReference type="Google" id="ProtNLM"/>
    </source>
</evidence>
<dbReference type="PANTHER" id="PTHR31646">
    <property type="entry name" value="ALPHA-1,2-MANNOSYLTRANSFERASE MNN2"/>
    <property type="match status" value="1"/>
</dbReference>
<evidence type="ECO:0000256" key="6">
    <source>
        <dbReference type="ARBA" id="ARBA00022968"/>
    </source>
</evidence>
<dbReference type="Pfam" id="PF11051">
    <property type="entry name" value="Mannosyl_trans3"/>
    <property type="match status" value="1"/>
</dbReference>
<evidence type="ECO:0000256" key="9">
    <source>
        <dbReference type="ARBA" id="ARBA00023136"/>
    </source>
</evidence>
<gene>
    <name evidence="11" type="primary">SUVC02G1290</name>
    <name evidence="11" type="ORF">SUVC_02G1290</name>
</gene>
<dbReference type="FunFam" id="3.90.550.10:FF:000177">
    <property type="entry name" value="MNN5p Alpha-1,2-mannosyltransferase"/>
    <property type="match status" value="1"/>
</dbReference>
<evidence type="ECO:0000313" key="12">
    <source>
        <dbReference type="Proteomes" id="UP001162090"/>
    </source>
</evidence>
<keyword evidence="10" id="KW-0325">Glycoprotein</keyword>
<evidence type="ECO:0000256" key="10">
    <source>
        <dbReference type="ARBA" id="ARBA00023180"/>
    </source>
</evidence>
<dbReference type="GO" id="GO:0046354">
    <property type="term" value="P:mannan biosynthetic process"/>
    <property type="evidence" value="ECO:0007669"/>
    <property type="project" value="TreeGrafter"/>
</dbReference>
<comment type="similarity">
    <text evidence="3">Belongs to the MNN1/MNT family.</text>
</comment>
<keyword evidence="7" id="KW-1133">Transmembrane helix</keyword>